<evidence type="ECO:0008006" key="3">
    <source>
        <dbReference type="Google" id="ProtNLM"/>
    </source>
</evidence>
<gene>
    <name evidence="1" type="ORF">Rhal01_01434</name>
</gene>
<evidence type="ECO:0000313" key="1">
    <source>
        <dbReference type="EMBL" id="GAA5495259.1"/>
    </source>
</evidence>
<dbReference type="Gene3D" id="1.10.600.10">
    <property type="entry name" value="Farnesyl Diphosphate Synthase"/>
    <property type="match status" value="1"/>
</dbReference>
<protein>
    <recommendedName>
        <fullName evidence="3">Farnesyl-diphosphate farnesyltransferase</fullName>
    </recommendedName>
</protein>
<dbReference type="InterPro" id="IPR008949">
    <property type="entry name" value="Isoprenoid_synthase_dom_sf"/>
</dbReference>
<dbReference type="Proteomes" id="UP001424741">
    <property type="component" value="Unassembled WGS sequence"/>
</dbReference>
<dbReference type="InterPro" id="IPR002060">
    <property type="entry name" value="Squ/phyt_synthse"/>
</dbReference>
<reference evidence="1 2" key="1">
    <citation type="submission" date="2024-02" db="EMBL/GenBank/DDBJ databases">
        <title>Rubritalea halochordaticola NBRC 107102.</title>
        <authorList>
            <person name="Ichikawa N."/>
            <person name="Katano-Makiyama Y."/>
            <person name="Hidaka K."/>
        </authorList>
    </citation>
    <scope>NUCLEOTIDE SEQUENCE [LARGE SCALE GENOMIC DNA]</scope>
    <source>
        <strain evidence="1 2">NBRC 107102</strain>
    </source>
</reference>
<dbReference type="SFLD" id="SFLDG01018">
    <property type="entry name" value="Squalene/Phytoene_Synthase_Lik"/>
    <property type="match status" value="1"/>
</dbReference>
<organism evidence="1 2">
    <name type="scientific">Rubritalea halochordaticola</name>
    <dbReference type="NCBI Taxonomy" id="714537"/>
    <lineage>
        <taxon>Bacteria</taxon>
        <taxon>Pseudomonadati</taxon>
        <taxon>Verrucomicrobiota</taxon>
        <taxon>Verrucomicrobiia</taxon>
        <taxon>Verrucomicrobiales</taxon>
        <taxon>Rubritaleaceae</taxon>
        <taxon>Rubritalea</taxon>
    </lineage>
</organism>
<proteinExistence type="predicted"/>
<dbReference type="EMBL" id="BAABRL010000003">
    <property type="protein sequence ID" value="GAA5495259.1"/>
    <property type="molecule type" value="Genomic_DNA"/>
</dbReference>
<name>A0ABP9V0X6_9BACT</name>
<comment type="caution">
    <text evidence="1">The sequence shown here is derived from an EMBL/GenBank/DDBJ whole genome shotgun (WGS) entry which is preliminary data.</text>
</comment>
<dbReference type="PANTHER" id="PTHR11626">
    <property type="entry name" value="FARNESYL-DIPHOSPHATE FARNESYLTRANSFERASE"/>
    <property type="match status" value="1"/>
</dbReference>
<accession>A0ABP9V0X6</accession>
<dbReference type="PANTHER" id="PTHR11626:SF2">
    <property type="entry name" value="SQUALENE SYNTHASE"/>
    <property type="match status" value="1"/>
</dbReference>
<dbReference type="Pfam" id="PF00494">
    <property type="entry name" value="SQS_PSY"/>
    <property type="match status" value="1"/>
</dbReference>
<dbReference type="SFLD" id="SFLDS00005">
    <property type="entry name" value="Isoprenoid_Synthase_Type_I"/>
    <property type="match status" value="1"/>
</dbReference>
<evidence type="ECO:0000313" key="2">
    <source>
        <dbReference type="Proteomes" id="UP001424741"/>
    </source>
</evidence>
<sequence length="305" mass="34949">MQQESELGQSVLKGVSRSFYLTIRLLPRLMREPVSLGYLLARASDTIADTAEVPAQLRHECLSLFLTAMRDPEARKKLLDKINQEFLEYQTNEKERLLLERLGEVFSWYDSVWEWSWNEIAAVMEHIVAGQMSDIQRFGIDGEDRLATADELETYCFQVAGSVGEFWTRVGFQTDHRFSGIEKDELIKLGISYGKGLQLVNILRDIPEDYANGRSYLPVEGALSHDQLLEEAAIWRAKARKSIKDGLKYAKSLRGKRARMATVLPALIALKTLDLLDEADWDQLYDGVKVTRKEVRKCIWQALLF</sequence>
<keyword evidence="2" id="KW-1185">Reference proteome</keyword>
<dbReference type="SUPFAM" id="SSF48576">
    <property type="entry name" value="Terpenoid synthases"/>
    <property type="match status" value="1"/>
</dbReference>
<dbReference type="InterPro" id="IPR044844">
    <property type="entry name" value="Trans_IPPS_euk-type"/>
</dbReference>
<dbReference type="RefSeq" id="WP_346188091.1">
    <property type="nucleotide sequence ID" value="NZ_BAABRL010000003.1"/>
</dbReference>